<feature type="domain" description="EGF-like" evidence="9">
    <location>
        <begin position="542"/>
        <end position="578"/>
    </location>
</feature>
<feature type="domain" description="EGF-like" evidence="9">
    <location>
        <begin position="426"/>
        <end position="462"/>
    </location>
</feature>
<feature type="domain" description="Sushi" evidence="11">
    <location>
        <begin position="934"/>
        <end position="1001"/>
    </location>
</feature>
<sequence length="1572" mass="172916">MPLYYTFLPEDFRLPYLFRNVKVTYPNYNFSFSFSVKNVECDTNWHKTVWSEFRDLLQKGCRQVYGDAYNILESEIRVHQDKAKELVETKAWIEVRKLNQSPSAIKDCADKAIEAVKGLKGDNLNINCSNVELNFVGVTSENFTCDDEGILQEDSKLCVHCMKGSYPDSISNQCQPCPSPDLVPHNSCQICTGDMTTDKTKCLEECQAGEYSSTGYQPCLKCATGTYSNHTRADICIACSPGKTTLKLGSSSIHDCKAGYFGFLGLGKCELCPKNFYSSRNGTSRCTECPPGTVTTKPLNTSPDDCKVIDHCESFGCENGGICEHCEITVDGCLSHPCVNGGTCSKIDNDYICKCDSGYTGKNCETPIDNCVTDPFFAFYFVRCDINIDDCSPDPCNNGGKCIDLINDYTCNCTGTGHYGRNCSIEIEDCYSGSCLNGGHCHDRTNGFECSCSQGYEGKLCEVNHDDCSSNPCNRETSFACIDGVANFTCKCLPGWTGDHCEKPINECESFPCQHGGTCFDSNYGYSCKCKEGYRGNDCSVDIDECESNPCYNSGQCKNTDGNFTCSCLSGFEGRLCQQHVDQCQSSPCKNGGSCHDIIENFTCLCPSGWTGQLCEENINECYEGKTCNKEIDECLSNPCKNGATCVDEVGGYRCQCVQGFTGVECQSSDTDECVNNSGCKNGGTCLQGRCQCTPLYTGPDCGKEKSADFDLFFHGTEGSRCQTPITNVKDTSQFSVCLWIRFAVAGSIGTVLTVLEDSGQRILLGQAAANIDGPRQFHGELSQLNVYNTALEPTLIKSMATNCSIDRHAGDRHQWTEFSSYIEHGIDVVIPTICGSSKCPPGFRGSLCNIPIDKEPPVVTFCPGDIRIISKDRLNIINWTEPLFGDNNGVEDIVKTHRPGQVFAYGEYNVNYVAFDAENNTASCTFKIFVLPYNCSDPPASKNTIKACGSWSHGYYCKISCIDPERYAFTETVPQVYRCGKEGFWDPPRGQIFTFPSCAAVSTASVTIQGELQLKGPRCTVATKNNLTHQFVKVMRELDSTLNLCPTEDCDYSKINIECGSGNGPSIPARRRKKRAVNDDVYRIVFDIPINGSRASVGDESTMQLQTMVKSGDLDTNDFTVDQSSVVIATEATCEEGQVLEQSNKCVNCPVGTYYNNETRSCELCPIGQFSNLEKQTSCQNCPHGNTTETPGATDITDCYDICNAGSYYEEVTRRCELCPTGYYQSEAGMKTCQYCSNGQTTLVQGATSITQCQDGCNVGSELATSGYCEPCIKGTYKDSISQASCLTCPYGYTTESYVECEPGHKRDTKDDTCKLCPRGTYQPFREQDFCFICGKGQTTKYPGSLLRSSCYEGPVNECEIEHNCHVNATCIDVEDGYNCTCKDGYRGNSTYCTLDKCKGYCQNGDCYYDNNDKPVCNCHEGFGGQTCDTSNVPLPYGIIGGVSAGGVTVMLAIILLVFCHRKRKKMKDEEDYQTLPRIHRQQETVAFPVAPAPIFNSTLNPTFLSDSDISEPTFPIREMSQGSLGAWSRSAFAVSEVKKYCLKHYTTHLNKTQDNATHCSKTQYTITNTV</sequence>
<feature type="domain" description="EGF-like" evidence="9">
    <location>
        <begin position="387"/>
        <end position="424"/>
    </location>
</feature>
<dbReference type="PROSITE" id="PS50026">
    <property type="entry name" value="EGF_3"/>
    <property type="match status" value="11"/>
</dbReference>
<dbReference type="SUPFAM" id="SSF57196">
    <property type="entry name" value="EGF/Laminin"/>
    <property type="match status" value="6"/>
</dbReference>
<feature type="disulfide bond" evidence="6">
    <location>
        <begin position="568"/>
        <end position="577"/>
    </location>
</feature>
<evidence type="ECO:0000259" key="11">
    <source>
        <dbReference type="PROSITE" id="PS50923"/>
    </source>
</evidence>
<keyword evidence="2" id="KW-0732">Signal</keyword>
<keyword evidence="7" id="KW-0768">Sushi</keyword>
<evidence type="ECO:0000256" key="2">
    <source>
        <dbReference type="ARBA" id="ARBA00022729"/>
    </source>
</evidence>
<evidence type="ECO:0000256" key="6">
    <source>
        <dbReference type="PROSITE-ProRule" id="PRU00076"/>
    </source>
</evidence>
<feature type="domain" description="HYR" evidence="10">
    <location>
        <begin position="853"/>
        <end position="933"/>
    </location>
</feature>
<feature type="disulfide bond" evidence="6">
    <location>
        <begin position="492"/>
        <end position="501"/>
    </location>
</feature>
<keyword evidence="5" id="KW-0325">Glycoprotein</keyword>
<feature type="domain" description="EGF-like" evidence="9">
    <location>
        <begin position="1396"/>
        <end position="1430"/>
    </location>
</feature>
<keyword evidence="3" id="KW-0677">Repeat</keyword>
<dbReference type="Gene3D" id="2.10.50.10">
    <property type="entry name" value="Tumor Necrosis Factor Receptor, subunit A, domain 2"/>
    <property type="match status" value="4"/>
</dbReference>
<feature type="domain" description="EGF-like" evidence="9">
    <location>
        <begin position="670"/>
        <end position="703"/>
    </location>
</feature>
<dbReference type="Gene3D" id="2.60.120.200">
    <property type="match status" value="1"/>
</dbReference>
<dbReference type="PROSITE" id="PS01186">
    <property type="entry name" value="EGF_2"/>
    <property type="match status" value="9"/>
</dbReference>
<feature type="disulfide bond" evidence="6">
    <location>
        <begin position="473"/>
        <end position="490"/>
    </location>
</feature>
<accession>A0ABQ9FMU3</accession>
<keyword evidence="1 6" id="KW-0245">EGF-like domain</keyword>
<dbReference type="Pfam" id="PF07699">
    <property type="entry name" value="Ephrin_rec_like"/>
    <property type="match status" value="6"/>
</dbReference>
<comment type="caution">
    <text evidence="6">Lacks conserved residue(s) required for the propagation of feature annotation.</text>
</comment>
<protein>
    <recommendedName>
        <fullName evidence="14">Fibropellin-1</fullName>
    </recommendedName>
</protein>
<evidence type="ECO:0000256" key="4">
    <source>
        <dbReference type="ARBA" id="ARBA00023157"/>
    </source>
</evidence>
<dbReference type="InterPro" id="IPR003410">
    <property type="entry name" value="HYR_dom"/>
</dbReference>
<feature type="disulfide bond" evidence="6">
    <location>
        <begin position="452"/>
        <end position="461"/>
    </location>
</feature>
<evidence type="ECO:0000256" key="3">
    <source>
        <dbReference type="ARBA" id="ARBA00022737"/>
    </source>
</evidence>
<keyword evidence="8" id="KW-0812">Transmembrane</keyword>
<dbReference type="Proteomes" id="UP001217089">
    <property type="component" value="Unassembled WGS sequence"/>
</dbReference>
<feature type="domain" description="EGF-like" evidence="9">
    <location>
        <begin position="1356"/>
        <end position="1395"/>
    </location>
</feature>
<keyword evidence="4 6" id="KW-1015">Disulfide bond</keyword>
<feature type="disulfide bond" evidence="6">
    <location>
        <begin position="530"/>
        <end position="539"/>
    </location>
</feature>
<dbReference type="SMART" id="SM00181">
    <property type="entry name" value="EGF"/>
    <property type="match status" value="13"/>
</dbReference>
<gene>
    <name evidence="12" type="ORF">KUTeg_003695</name>
</gene>
<feature type="domain" description="EGF-like" evidence="9">
    <location>
        <begin position="580"/>
        <end position="616"/>
    </location>
</feature>
<name>A0ABQ9FMU3_TEGGR</name>
<feature type="disulfide bond" evidence="6">
    <location>
        <begin position="657"/>
        <end position="666"/>
    </location>
</feature>
<evidence type="ECO:0000313" key="12">
    <source>
        <dbReference type="EMBL" id="KAJ8318604.1"/>
    </source>
</evidence>
<feature type="disulfide bond" evidence="6">
    <location>
        <begin position="693"/>
        <end position="702"/>
    </location>
</feature>
<dbReference type="Pfam" id="PF12947">
    <property type="entry name" value="EGF_3"/>
    <property type="match status" value="1"/>
</dbReference>
<dbReference type="PROSITE" id="PS50825">
    <property type="entry name" value="HYR"/>
    <property type="match status" value="1"/>
</dbReference>
<keyword evidence="8" id="KW-1133">Transmembrane helix</keyword>
<dbReference type="Pfam" id="PF12661">
    <property type="entry name" value="hEGF"/>
    <property type="match status" value="2"/>
</dbReference>
<evidence type="ECO:0008006" key="14">
    <source>
        <dbReference type="Google" id="ProtNLM"/>
    </source>
</evidence>
<feature type="domain" description="EGF-like" evidence="9">
    <location>
        <begin position="464"/>
        <end position="502"/>
    </location>
</feature>
<dbReference type="PROSITE" id="PS01187">
    <property type="entry name" value="EGF_CA"/>
    <property type="match status" value="2"/>
</dbReference>
<dbReference type="InterPro" id="IPR024731">
    <property type="entry name" value="NELL2-like_EGF"/>
</dbReference>
<dbReference type="SUPFAM" id="SSF57184">
    <property type="entry name" value="Growth factor receptor domain"/>
    <property type="match status" value="4"/>
</dbReference>
<evidence type="ECO:0000256" key="8">
    <source>
        <dbReference type="SAM" id="Phobius"/>
    </source>
</evidence>
<dbReference type="PROSITE" id="PS50923">
    <property type="entry name" value="SUSHI"/>
    <property type="match status" value="1"/>
</dbReference>
<dbReference type="Pfam" id="PF02494">
    <property type="entry name" value="HYR"/>
    <property type="match status" value="1"/>
</dbReference>
<dbReference type="InterPro" id="IPR001881">
    <property type="entry name" value="EGF-like_Ca-bd_dom"/>
</dbReference>
<dbReference type="SMART" id="SM01411">
    <property type="entry name" value="Ephrin_rec_like"/>
    <property type="match status" value="6"/>
</dbReference>
<comment type="caution">
    <text evidence="12">The sequence shown here is derived from an EMBL/GenBank/DDBJ whole genome shotgun (WGS) entry which is preliminary data.</text>
</comment>
<organism evidence="12 13">
    <name type="scientific">Tegillarca granosa</name>
    <name type="common">Malaysian cockle</name>
    <name type="synonym">Anadara granosa</name>
    <dbReference type="NCBI Taxonomy" id="220873"/>
    <lineage>
        <taxon>Eukaryota</taxon>
        <taxon>Metazoa</taxon>
        <taxon>Spiralia</taxon>
        <taxon>Lophotrochozoa</taxon>
        <taxon>Mollusca</taxon>
        <taxon>Bivalvia</taxon>
        <taxon>Autobranchia</taxon>
        <taxon>Pteriomorphia</taxon>
        <taxon>Arcoida</taxon>
        <taxon>Arcoidea</taxon>
        <taxon>Arcidae</taxon>
        <taxon>Tegillarca</taxon>
    </lineage>
</organism>
<dbReference type="InterPro" id="IPR011641">
    <property type="entry name" value="Tyr-kin_ephrin_A/B_rcpt-like"/>
</dbReference>
<evidence type="ECO:0000313" key="13">
    <source>
        <dbReference type="Proteomes" id="UP001217089"/>
    </source>
</evidence>
<feature type="domain" description="EGF-like" evidence="9">
    <location>
        <begin position="631"/>
        <end position="667"/>
    </location>
</feature>
<feature type="disulfide bond" evidence="6">
    <location>
        <begin position="606"/>
        <end position="615"/>
    </location>
</feature>
<dbReference type="InterPro" id="IPR000742">
    <property type="entry name" value="EGF"/>
</dbReference>
<reference evidence="12 13" key="1">
    <citation type="submission" date="2022-12" db="EMBL/GenBank/DDBJ databases">
        <title>Chromosome-level genome of Tegillarca granosa.</title>
        <authorList>
            <person name="Kim J."/>
        </authorList>
    </citation>
    <scope>NUCLEOTIDE SEQUENCE [LARGE SCALE GENOMIC DNA]</scope>
    <source>
        <strain evidence="12">Teg-2019</strain>
        <tissue evidence="12">Adductor muscle</tissue>
    </source>
</reference>
<keyword evidence="8" id="KW-0472">Membrane</keyword>
<proteinExistence type="predicted"/>
<dbReference type="Gene3D" id="2.10.25.10">
    <property type="entry name" value="Laminin"/>
    <property type="match status" value="10"/>
</dbReference>
<dbReference type="InterPro" id="IPR000436">
    <property type="entry name" value="Sushi_SCR_CCP_dom"/>
</dbReference>
<dbReference type="InterPro" id="IPR018097">
    <property type="entry name" value="EGF_Ca-bd_CS"/>
</dbReference>
<evidence type="ECO:0000259" key="9">
    <source>
        <dbReference type="PROSITE" id="PS50026"/>
    </source>
</evidence>
<dbReference type="CDD" id="cd00054">
    <property type="entry name" value="EGF_CA"/>
    <property type="match status" value="10"/>
</dbReference>
<dbReference type="PROSITE" id="PS00010">
    <property type="entry name" value="ASX_HYDROXYL"/>
    <property type="match status" value="8"/>
</dbReference>
<dbReference type="Pfam" id="PF00008">
    <property type="entry name" value="EGF"/>
    <property type="match status" value="6"/>
</dbReference>
<dbReference type="InterPro" id="IPR009030">
    <property type="entry name" value="Growth_fac_rcpt_cys_sf"/>
</dbReference>
<feature type="disulfide bond" evidence="6">
    <location>
        <begin position="1420"/>
        <end position="1429"/>
    </location>
</feature>
<dbReference type="SMART" id="SM00179">
    <property type="entry name" value="EGF_CA"/>
    <property type="match status" value="10"/>
</dbReference>
<feature type="transmembrane region" description="Helical" evidence="8">
    <location>
        <begin position="1436"/>
        <end position="1460"/>
    </location>
</feature>
<evidence type="ECO:0000256" key="1">
    <source>
        <dbReference type="ARBA" id="ARBA00022536"/>
    </source>
</evidence>
<feature type="domain" description="EGF-like" evidence="9">
    <location>
        <begin position="504"/>
        <end position="540"/>
    </location>
</feature>
<dbReference type="PANTHER" id="PTHR24049">
    <property type="entry name" value="CRUMBS FAMILY MEMBER"/>
    <property type="match status" value="1"/>
</dbReference>
<feature type="disulfide bond" evidence="6">
    <location>
        <begin position="355"/>
        <end position="364"/>
    </location>
</feature>
<evidence type="ECO:0000256" key="5">
    <source>
        <dbReference type="ARBA" id="ARBA00023180"/>
    </source>
</evidence>
<dbReference type="EMBL" id="JARBDR010000214">
    <property type="protein sequence ID" value="KAJ8318604.1"/>
    <property type="molecule type" value="Genomic_DNA"/>
</dbReference>
<dbReference type="InterPro" id="IPR051022">
    <property type="entry name" value="Notch_Cell-Fate_Det"/>
</dbReference>
<dbReference type="PROSITE" id="PS00022">
    <property type="entry name" value="EGF_1"/>
    <property type="match status" value="9"/>
</dbReference>
<dbReference type="InterPro" id="IPR000152">
    <property type="entry name" value="EGF-type_Asp/Asn_hydroxyl_site"/>
</dbReference>
<evidence type="ECO:0000256" key="7">
    <source>
        <dbReference type="PROSITE-ProRule" id="PRU00302"/>
    </source>
</evidence>
<dbReference type="PRINTS" id="PR01983">
    <property type="entry name" value="NOTCH"/>
</dbReference>
<keyword evidence="13" id="KW-1185">Reference proteome</keyword>
<evidence type="ECO:0000259" key="10">
    <source>
        <dbReference type="PROSITE" id="PS50825"/>
    </source>
</evidence>
<dbReference type="InterPro" id="IPR013032">
    <property type="entry name" value="EGF-like_CS"/>
</dbReference>
<feature type="domain" description="EGF-like" evidence="9">
    <location>
        <begin position="329"/>
        <end position="365"/>
    </location>
</feature>